<dbReference type="Proteomes" id="UP000198145">
    <property type="component" value="Unassembled WGS sequence"/>
</dbReference>
<name>A0A2D0ADF7_PSENT</name>
<evidence type="ECO:0000256" key="1">
    <source>
        <dbReference type="ARBA" id="ARBA00004651"/>
    </source>
</evidence>
<dbReference type="EMBL" id="NJBA01000006">
    <property type="protein sequence ID" value="OWP49674.1"/>
    <property type="molecule type" value="Genomic_DNA"/>
</dbReference>
<dbReference type="AlphaFoldDB" id="A0A2D0ADF7"/>
<feature type="transmembrane region" description="Helical" evidence="7">
    <location>
        <begin position="402"/>
        <end position="421"/>
    </location>
</feature>
<dbReference type="GO" id="GO:0005886">
    <property type="term" value="C:plasma membrane"/>
    <property type="evidence" value="ECO:0007669"/>
    <property type="project" value="UniProtKB-SubCell"/>
</dbReference>
<dbReference type="InterPro" id="IPR006726">
    <property type="entry name" value="PHBA_efflux_AaeB/fusaric-R"/>
</dbReference>
<evidence type="ECO:0000256" key="4">
    <source>
        <dbReference type="ARBA" id="ARBA00022692"/>
    </source>
</evidence>
<keyword evidence="5 7" id="KW-1133">Transmembrane helix</keyword>
<keyword evidence="4 7" id="KW-0812">Transmembrane</keyword>
<evidence type="ECO:0000256" key="5">
    <source>
        <dbReference type="ARBA" id="ARBA00022989"/>
    </source>
</evidence>
<feature type="transmembrane region" description="Helical" evidence="7">
    <location>
        <begin position="18"/>
        <end position="36"/>
    </location>
</feature>
<feature type="transmembrane region" description="Helical" evidence="7">
    <location>
        <begin position="372"/>
        <end position="390"/>
    </location>
</feature>
<dbReference type="PANTHER" id="PTHR30509">
    <property type="entry name" value="P-HYDROXYBENZOIC ACID EFFLUX PUMP SUBUNIT-RELATED"/>
    <property type="match status" value="1"/>
</dbReference>
<evidence type="ECO:0000313" key="8">
    <source>
        <dbReference type="EMBL" id="OWP49674.1"/>
    </source>
</evidence>
<keyword evidence="3" id="KW-1003">Cell membrane</keyword>
<keyword evidence="6 7" id="KW-0472">Membrane</keyword>
<keyword evidence="2" id="KW-0813">Transport</keyword>
<evidence type="ECO:0000256" key="3">
    <source>
        <dbReference type="ARBA" id="ARBA00022475"/>
    </source>
</evidence>
<dbReference type="eggNOG" id="COG1289">
    <property type="taxonomic scope" value="Bacteria"/>
</dbReference>
<sequence>MRPSLQAFLAPDTLALKFAIKTLLAGGLALWCAFRFDLEQPQWALMTVFIVSQPLSGMVVAKGIFRLIGTVVGTVMSVVMIALFAQTPWLFLLAVSLWLGLCTAASTTLRNHVSYAFVLSGYTVAIIGLPAISHPLGVFDQAVARSTEICLGILCASAISAILWPRRVEANLGRQAHATWLTGMQAARSEIDADARQIKGLLQALGKIVEVDVQRDHAWFEGYRGRMRSRALRILSRDLLSLLRTARGVARQRSVLDAEDRARLQPWFEELRATLEDPQVEAMRSLQERLQAAGLDESYSNDLRYCLTRCALLLLKALNSEKTMRAVADGRVDDVATGTLSWHRDWLMALFYGLRSALALLGMSAFWMATAWPAATGGMLLAAVICSLFANRDNAVTIGLGFLRGILYAVPAAAVVTQWLLPQWNGFPLLCLALGVPLFFALLGMATPALAGTATSFSIHFITLVAPSNVMKYDLANLLNSAQGIVIGVGFAVLVFRLLTLPANWLNRRLIQATCEDLGRLTRRPLAEAESWFGGRMADRLIRLARHYTLLPKEEQRRWQDGLLALDLGNELIHLRACLSGSQGQLGKRRDQFLGALGGVLEKGPGVGREQRLESLCPPLEQALAHDVQGDNEPNRLARAALAQLRHTWRQWCRLEDANGTA</sequence>
<feature type="transmembrane region" description="Helical" evidence="7">
    <location>
        <begin position="116"/>
        <end position="136"/>
    </location>
</feature>
<dbReference type="RefSeq" id="WP_088419737.1">
    <property type="nucleotide sequence ID" value="NZ_NJBA01000006.1"/>
</dbReference>
<dbReference type="STRING" id="46680.GCA_000807755_04064"/>
<feature type="transmembrane region" description="Helical" evidence="7">
    <location>
        <begin position="346"/>
        <end position="366"/>
    </location>
</feature>
<evidence type="ECO:0000256" key="2">
    <source>
        <dbReference type="ARBA" id="ARBA00022448"/>
    </source>
</evidence>
<comment type="caution">
    <text evidence="8">The sequence shown here is derived from an EMBL/GenBank/DDBJ whole genome shotgun (WGS) entry which is preliminary data.</text>
</comment>
<organism evidence="8 9">
    <name type="scientific">Pseudomonas nitroreducens</name>
    <dbReference type="NCBI Taxonomy" id="46680"/>
    <lineage>
        <taxon>Bacteria</taxon>
        <taxon>Pseudomonadati</taxon>
        <taxon>Pseudomonadota</taxon>
        <taxon>Gammaproteobacteria</taxon>
        <taxon>Pseudomonadales</taxon>
        <taxon>Pseudomonadaceae</taxon>
        <taxon>Pseudomonas</taxon>
    </lineage>
</organism>
<comment type="subcellular location">
    <subcellularLocation>
        <location evidence="1">Cell membrane</location>
        <topology evidence="1">Multi-pass membrane protein</topology>
    </subcellularLocation>
</comment>
<feature type="transmembrane region" description="Helical" evidence="7">
    <location>
        <begin position="42"/>
        <end position="60"/>
    </location>
</feature>
<protein>
    <submittedName>
        <fullName evidence="8">Fusaric acid resistance protein</fullName>
    </submittedName>
</protein>
<feature type="transmembrane region" description="Helical" evidence="7">
    <location>
        <begin position="142"/>
        <end position="164"/>
    </location>
</feature>
<evidence type="ECO:0000313" key="9">
    <source>
        <dbReference type="Proteomes" id="UP000198145"/>
    </source>
</evidence>
<dbReference type="Pfam" id="PF04632">
    <property type="entry name" value="FUSC"/>
    <property type="match status" value="1"/>
</dbReference>
<dbReference type="GO" id="GO:0022857">
    <property type="term" value="F:transmembrane transporter activity"/>
    <property type="evidence" value="ECO:0007669"/>
    <property type="project" value="InterPro"/>
</dbReference>
<evidence type="ECO:0000256" key="6">
    <source>
        <dbReference type="ARBA" id="ARBA00023136"/>
    </source>
</evidence>
<gene>
    <name evidence="8" type="ORF">CEG18_19170</name>
</gene>
<proteinExistence type="predicted"/>
<feature type="transmembrane region" description="Helical" evidence="7">
    <location>
        <begin position="482"/>
        <end position="500"/>
    </location>
</feature>
<evidence type="ECO:0000256" key="7">
    <source>
        <dbReference type="SAM" id="Phobius"/>
    </source>
</evidence>
<dbReference type="PANTHER" id="PTHR30509:SF9">
    <property type="entry name" value="MULTIDRUG RESISTANCE PROTEIN MDTO"/>
    <property type="match status" value="1"/>
</dbReference>
<accession>A0A2D0ADF7</accession>
<reference evidence="8 9" key="1">
    <citation type="submission" date="2017-06" db="EMBL/GenBank/DDBJ databases">
        <title>Draft genome of Pseudomonas nitroreducens DF05.</title>
        <authorList>
            <person name="Iyer R."/>
        </authorList>
    </citation>
    <scope>NUCLEOTIDE SEQUENCE [LARGE SCALE GENOMIC DNA]</scope>
    <source>
        <strain evidence="8 9">DF05</strain>
    </source>
</reference>